<dbReference type="Pfam" id="PF01476">
    <property type="entry name" value="LysM"/>
    <property type="match status" value="1"/>
</dbReference>
<evidence type="ECO:0000313" key="3">
    <source>
        <dbReference type="EMBL" id="HFC92903.1"/>
    </source>
</evidence>
<gene>
    <name evidence="3" type="ORF">ENJ51_08845</name>
</gene>
<comment type="caution">
    <text evidence="3">The sequence shown here is derived from an EMBL/GenBank/DDBJ whole genome shotgun (WGS) entry which is preliminary data.</text>
</comment>
<reference evidence="3" key="1">
    <citation type="journal article" date="2020" name="mSystems">
        <title>Genome- and Community-Level Interaction Insights into Carbon Utilization and Element Cycling Functions of Hydrothermarchaeota in Hydrothermal Sediment.</title>
        <authorList>
            <person name="Zhou Z."/>
            <person name="Liu Y."/>
            <person name="Xu W."/>
            <person name="Pan J."/>
            <person name="Luo Z.H."/>
            <person name="Li M."/>
        </authorList>
    </citation>
    <scope>NUCLEOTIDE SEQUENCE [LARGE SCALE GENOMIC DNA]</scope>
    <source>
        <strain evidence="3">HyVt-493</strain>
    </source>
</reference>
<dbReference type="SUPFAM" id="SSF54106">
    <property type="entry name" value="LysM domain"/>
    <property type="match status" value="1"/>
</dbReference>
<proteinExistence type="predicted"/>
<sequence length="165" mass="18195">MKKSIITTSLIALAVSAFSVGVQAKPNLSITSISEAQANAMRSHGVSRGSSISTTVTMGGGNVRSNIVCDEHGNKYRTIAHAKRAGLSHSEFGATYCDSYKPHLRQKWLAKQAKVIIKHAVAQYRVHKGDTLYKIAKRYETTIERIMRINQLRSTTIHVGQMLKI</sequence>
<dbReference type="InterPro" id="IPR036779">
    <property type="entry name" value="LysM_dom_sf"/>
</dbReference>
<dbReference type="AlphaFoldDB" id="A0A7V2WVA6"/>
<evidence type="ECO:0000259" key="2">
    <source>
        <dbReference type="PROSITE" id="PS51782"/>
    </source>
</evidence>
<feature type="signal peptide" evidence="1">
    <location>
        <begin position="1"/>
        <end position="24"/>
    </location>
</feature>
<protein>
    <submittedName>
        <fullName evidence="3">LysM peptidoglycan-binding domain-containing protein</fullName>
    </submittedName>
</protein>
<evidence type="ECO:0000256" key="1">
    <source>
        <dbReference type="SAM" id="SignalP"/>
    </source>
</evidence>
<name>A0A7V2WVA6_LEUMU</name>
<keyword evidence="1" id="KW-0732">Signal</keyword>
<dbReference type="SMART" id="SM00257">
    <property type="entry name" value="LysM"/>
    <property type="match status" value="1"/>
</dbReference>
<feature type="chain" id="PRO_5031121252" evidence="1">
    <location>
        <begin position="25"/>
        <end position="165"/>
    </location>
</feature>
<dbReference type="Gene3D" id="3.10.350.10">
    <property type="entry name" value="LysM domain"/>
    <property type="match status" value="1"/>
</dbReference>
<organism evidence="3">
    <name type="scientific">Leucothrix mucor</name>
    <dbReference type="NCBI Taxonomy" id="45248"/>
    <lineage>
        <taxon>Bacteria</taxon>
        <taxon>Pseudomonadati</taxon>
        <taxon>Pseudomonadota</taxon>
        <taxon>Gammaproteobacteria</taxon>
        <taxon>Thiotrichales</taxon>
        <taxon>Thiotrichaceae</taxon>
        <taxon>Leucothrix</taxon>
    </lineage>
</organism>
<dbReference type="CDD" id="cd00118">
    <property type="entry name" value="LysM"/>
    <property type="match status" value="1"/>
</dbReference>
<dbReference type="PROSITE" id="PS51782">
    <property type="entry name" value="LYSM"/>
    <property type="match status" value="1"/>
</dbReference>
<dbReference type="EMBL" id="DRMS01000330">
    <property type="protein sequence ID" value="HFC92903.1"/>
    <property type="molecule type" value="Genomic_DNA"/>
</dbReference>
<dbReference type="InterPro" id="IPR018392">
    <property type="entry name" value="LysM"/>
</dbReference>
<feature type="domain" description="LysM" evidence="2">
    <location>
        <begin position="122"/>
        <end position="165"/>
    </location>
</feature>
<accession>A0A7V2WVA6</accession>
<dbReference type="Proteomes" id="UP000885750">
    <property type="component" value="Unassembled WGS sequence"/>
</dbReference>